<reference evidence="1 2" key="1">
    <citation type="submission" date="2019-12" db="EMBL/GenBank/DDBJ databases">
        <title>Maritimibacter sp. nov. sp. isolated from sea sand.</title>
        <authorList>
            <person name="Kim J."/>
            <person name="Jeong S.E."/>
            <person name="Jung H.S."/>
            <person name="Jeon C.O."/>
        </authorList>
    </citation>
    <scope>NUCLEOTIDE SEQUENCE [LARGE SCALE GENOMIC DNA]</scope>
    <source>
        <strain evidence="1 2">DP07</strain>
    </source>
</reference>
<dbReference type="AlphaFoldDB" id="A0A845M4I9"/>
<dbReference type="RefSeq" id="WP_161351414.1">
    <property type="nucleotide sequence ID" value="NZ_WTUX01000011.1"/>
</dbReference>
<proteinExistence type="predicted"/>
<dbReference type="EMBL" id="WTUX01000011">
    <property type="protein sequence ID" value="MZR13318.1"/>
    <property type="molecule type" value="Genomic_DNA"/>
</dbReference>
<comment type="caution">
    <text evidence="1">The sequence shown here is derived from an EMBL/GenBank/DDBJ whole genome shotgun (WGS) entry which is preliminary data.</text>
</comment>
<sequence>MLWRLVKFVFVVAFLGAVGIAGYALVGDLTPPPSEHSISVTLDDG</sequence>
<keyword evidence="2" id="KW-1185">Reference proteome</keyword>
<accession>A0A845M4I9</accession>
<organism evidence="1 2">
    <name type="scientific">Maritimibacter harenae</name>
    <dbReference type="NCBI Taxonomy" id="2606218"/>
    <lineage>
        <taxon>Bacteria</taxon>
        <taxon>Pseudomonadati</taxon>
        <taxon>Pseudomonadota</taxon>
        <taxon>Alphaproteobacteria</taxon>
        <taxon>Rhodobacterales</taxon>
        <taxon>Roseobacteraceae</taxon>
        <taxon>Maritimibacter</taxon>
    </lineage>
</organism>
<evidence type="ECO:0000313" key="2">
    <source>
        <dbReference type="Proteomes" id="UP000467322"/>
    </source>
</evidence>
<name>A0A845M4I9_9RHOB</name>
<evidence type="ECO:0000313" key="1">
    <source>
        <dbReference type="EMBL" id="MZR13318.1"/>
    </source>
</evidence>
<dbReference type="Proteomes" id="UP000467322">
    <property type="component" value="Unassembled WGS sequence"/>
</dbReference>
<protein>
    <submittedName>
        <fullName evidence="1">Uncharacterized protein</fullName>
    </submittedName>
</protein>
<gene>
    <name evidence="1" type="ORF">GQE99_09830</name>
</gene>